<dbReference type="EMBL" id="AGNK02003200">
    <property type="status" value="NOT_ANNOTATED_CDS"/>
    <property type="molecule type" value="Genomic_DNA"/>
</dbReference>
<reference evidence="2" key="2">
    <citation type="submission" date="2018-08" db="UniProtKB">
        <authorList>
            <consortium name="EnsemblPlants"/>
        </authorList>
    </citation>
    <scope>IDENTIFICATION</scope>
    <source>
        <strain evidence="2">Yugu1</strain>
    </source>
</reference>
<dbReference type="AlphaFoldDB" id="K3XRE2"/>
<dbReference type="Gramene" id="KQL05922">
    <property type="protein sequence ID" value="KQL05922"/>
    <property type="gene ID" value="SETIT_004484mg"/>
</dbReference>
<feature type="compositionally biased region" description="Polar residues" evidence="1">
    <location>
        <begin position="205"/>
        <end position="215"/>
    </location>
</feature>
<keyword evidence="3" id="KW-1185">Reference proteome</keyword>
<evidence type="ECO:0000313" key="2">
    <source>
        <dbReference type="EnsemblPlants" id="KQL05922"/>
    </source>
</evidence>
<name>K3XRE2_SETIT</name>
<dbReference type="eggNOG" id="KOG0778">
    <property type="taxonomic scope" value="Eukaryota"/>
</dbReference>
<sequence>RGNPRLSKRPKMSSLGSHAALTAEESKIIEDFGFGSLLQFNRCFVPKKFAQWVVRLVNYRSRDIVLNGKVISLTRESVNVVLGIPLTDKPFPDDYSVGKSIILSKFGKHFIPSVSFFAERLTKHVPMSDEDTFICFIIFGYILDWMVEVIKGFTHGKSHANSINSRSVNLVLQFIKLFAHSANNDDVSSPLVGTPVAEQQPPPTNSDNTDPFNLSFSQKNIGSSSKIHESGNHTSRVSLSDHTNDLSSKILKKSVSFEPHDDPADDVIMLNNNLPNYVPDYVSPSPRPQKDNVGKENIPIHSPPKTPITIQNLDFTPRITPKSNLKGFRGNVAFSPKIRSQAQGSHSSWHTKPQPYLIRDSSTGGKLPIHDEFVTTRNKFHVSKSEIENYNIICKLGLSQYQGEDAVNLFGVRCTYWCLGEPSKLGGLVKTYVVSAFCYNLFQKPNSHPDVSKRHYIFSNIGIS</sequence>
<dbReference type="HOGENOM" id="CLU_559464_0_0_1"/>
<dbReference type="Proteomes" id="UP000004995">
    <property type="component" value="Unassembled WGS sequence"/>
</dbReference>
<reference evidence="3" key="1">
    <citation type="journal article" date="2012" name="Nat. Biotechnol.">
        <title>Reference genome sequence of the model plant Setaria.</title>
        <authorList>
            <person name="Bennetzen J.L."/>
            <person name="Schmutz J."/>
            <person name="Wang H."/>
            <person name="Percifield R."/>
            <person name="Hawkins J."/>
            <person name="Pontaroli A.C."/>
            <person name="Estep M."/>
            <person name="Feng L."/>
            <person name="Vaughn J.N."/>
            <person name="Grimwood J."/>
            <person name="Jenkins J."/>
            <person name="Barry K."/>
            <person name="Lindquist E."/>
            <person name="Hellsten U."/>
            <person name="Deshpande S."/>
            <person name="Wang X."/>
            <person name="Wu X."/>
            <person name="Mitros T."/>
            <person name="Triplett J."/>
            <person name="Yang X."/>
            <person name="Ye C.Y."/>
            <person name="Mauro-Herrera M."/>
            <person name="Wang L."/>
            <person name="Li P."/>
            <person name="Sharma M."/>
            <person name="Sharma R."/>
            <person name="Ronald P.C."/>
            <person name="Panaud O."/>
            <person name="Kellogg E.A."/>
            <person name="Brutnell T.P."/>
            <person name="Doust A.N."/>
            <person name="Tuskan G.A."/>
            <person name="Rokhsar D."/>
            <person name="Devos K.M."/>
        </authorList>
    </citation>
    <scope>NUCLEOTIDE SEQUENCE [LARGE SCALE GENOMIC DNA]</scope>
    <source>
        <strain evidence="3">cv. Yugu1</strain>
    </source>
</reference>
<dbReference type="EnsemblPlants" id="KQL05922">
    <property type="protein sequence ID" value="KQL05922"/>
    <property type="gene ID" value="SETIT_004484mg"/>
</dbReference>
<feature type="region of interest" description="Disordered" evidence="1">
    <location>
        <begin position="189"/>
        <end position="215"/>
    </location>
</feature>
<accession>K3XRE2</accession>
<protein>
    <submittedName>
        <fullName evidence="2">Uncharacterized protein</fullName>
    </submittedName>
</protein>
<proteinExistence type="predicted"/>
<dbReference type="STRING" id="4555.K3XRE2"/>
<feature type="region of interest" description="Disordered" evidence="1">
    <location>
        <begin position="285"/>
        <end position="310"/>
    </location>
</feature>
<organism evidence="2 3">
    <name type="scientific">Setaria italica</name>
    <name type="common">Foxtail millet</name>
    <name type="synonym">Panicum italicum</name>
    <dbReference type="NCBI Taxonomy" id="4555"/>
    <lineage>
        <taxon>Eukaryota</taxon>
        <taxon>Viridiplantae</taxon>
        <taxon>Streptophyta</taxon>
        <taxon>Embryophyta</taxon>
        <taxon>Tracheophyta</taxon>
        <taxon>Spermatophyta</taxon>
        <taxon>Magnoliopsida</taxon>
        <taxon>Liliopsida</taxon>
        <taxon>Poales</taxon>
        <taxon>Poaceae</taxon>
        <taxon>PACMAD clade</taxon>
        <taxon>Panicoideae</taxon>
        <taxon>Panicodae</taxon>
        <taxon>Paniceae</taxon>
        <taxon>Cenchrinae</taxon>
        <taxon>Setaria</taxon>
    </lineage>
</organism>
<dbReference type="InParanoid" id="K3XRE2"/>
<evidence type="ECO:0000313" key="3">
    <source>
        <dbReference type="Proteomes" id="UP000004995"/>
    </source>
</evidence>
<evidence type="ECO:0000256" key="1">
    <source>
        <dbReference type="SAM" id="MobiDB-lite"/>
    </source>
</evidence>